<feature type="signal peptide" evidence="1">
    <location>
        <begin position="1"/>
        <end position="21"/>
    </location>
</feature>
<dbReference type="Gene3D" id="3.10.450.50">
    <property type="match status" value="1"/>
</dbReference>
<dbReference type="InterPro" id="IPR032710">
    <property type="entry name" value="NTF2-like_dom_sf"/>
</dbReference>
<dbReference type="NCBIfam" id="TIGR02246">
    <property type="entry name" value="SgcJ/EcaC family oxidoreductase"/>
    <property type="match status" value="1"/>
</dbReference>
<dbReference type="RefSeq" id="WP_241552702.1">
    <property type="nucleotide sequence ID" value="NZ_JANCNS010000003.1"/>
</dbReference>
<dbReference type="Pfam" id="PF14534">
    <property type="entry name" value="DUF4440"/>
    <property type="match status" value="1"/>
</dbReference>
<evidence type="ECO:0000256" key="1">
    <source>
        <dbReference type="SAM" id="SignalP"/>
    </source>
</evidence>
<keyword evidence="1" id="KW-0732">Signal</keyword>
<proteinExistence type="predicted"/>
<comment type="caution">
    <text evidence="3">The sequence shown here is derived from an EMBL/GenBank/DDBJ whole genome shotgun (WGS) entry which is preliminary data.</text>
</comment>
<evidence type="ECO:0000313" key="3">
    <source>
        <dbReference type="EMBL" id="MCP9201033.1"/>
    </source>
</evidence>
<dbReference type="Proteomes" id="UP001155280">
    <property type="component" value="Unassembled WGS sequence"/>
</dbReference>
<organism evidence="3 4">
    <name type="scientific">Christiangramia oceanisediminis</name>
    <dbReference type="NCBI Taxonomy" id="2920386"/>
    <lineage>
        <taxon>Bacteria</taxon>
        <taxon>Pseudomonadati</taxon>
        <taxon>Bacteroidota</taxon>
        <taxon>Flavobacteriia</taxon>
        <taxon>Flavobacteriales</taxon>
        <taxon>Flavobacteriaceae</taxon>
        <taxon>Christiangramia</taxon>
    </lineage>
</organism>
<name>A0A9X2KZ45_9FLAO</name>
<feature type="domain" description="DUF4440" evidence="2">
    <location>
        <begin position="26"/>
        <end position="131"/>
    </location>
</feature>
<dbReference type="InterPro" id="IPR011944">
    <property type="entry name" value="Steroid_delta5-4_isomerase"/>
</dbReference>
<gene>
    <name evidence="3" type="ORF">MKO06_14035</name>
</gene>
<dbReference type="EMBL" id="JANCNS010000003">
    <property type="protein sequence ID" value="MCP9201033.1"/>
    <property type="molecule type" value="Genomic_DNA"/>
</dbReference>
<sequence length="143" mass="15614">MKKVILLLAVLVYGVNMNAQSAKSSIEANSKAMQEAMENGDAEKFGSFFAEDAIFKPSGHEVIKGRQGIVSAHKPMADSDMKLEIKTDEVLDFGDYAHEMGSYKVHSPDGQVVEHGTYSTLWKKSSAGWKIYRDVVSSAVNPG</sequence>
<keyword evidence="4" id="KW-1185">Reference proteome</keyword>
<protein>
    <submittedName>
        <fullName evidence="3">Nuclear transport factor 2 family protein</fullName>
    </submittedName>
</protein>
<accession>A0A9X2KZ45</accession>
<reference evidence="3" key="1">
    <citation type="submission" date="2022-07" db="EMBL/GenBank/DDBJ databases">
        <title>Gramela sediminis sp. nov., isolated from deep-sea sediment of the Indian Ocean.</title>
        <authorList>
            <person name="Shi H."/>
        </authorList>
    </citation>
    <scope>NUCLEOTIDE SEQUENCE</scope>
    <source>
        <strain evidence="3">GC03-9</strain>
    </source>
</reference>
<feature type="chain" id="PRO_5040886960" evidence="1">
    <location>
        <begin position="22"/>
        <end position="143"/>
    </location>
</feature>
<dbReference type="SUPFAM" id="SSF54427">
    <property type="entry name" value="NTF2-like"/>
    <property type="match status" value="1"/>
</dbReference>
<dbReference type="AlphaFoldDB" id="A0A9X2KZ45"/>
<evidence type="ECO:0000313" key="4">
    <source>
        <dbReference type="Proteomes" id="UP001155280"/>
    </source>
</evidence>
<dbReference type="InterPro" id="IPR027843">
    <property type="entry name" value="DUF4440"/>
</dbReference>
<evidence type="ECO:0000259" key="2">
    <source>
        <dbReference type="Pfam" id="PF14534"/>
    </source>
</evidence>